<reference evidence="1" key="1">
    <citation type="journal article" date="2021" name="Proc. Natl. Acad. Sci. U.S.A.">
        <title>A Catalog of Tens of Thousands of Viruses from Human Metagenomes Reveals Hidden Associations with Chronic Diseases.</title>
        <authorList>
            <person name="Tisza M.J."/>
            <person name="Buck C.B."/>
        </authorList>
    </citation>
    <scope>NUCLEOTIDE SEQUENCE</scope>
    <source>
        <strain evidence="1">CtDYl1</strain>
    </source>
</reference>
<accession>A0A8S5R9X0</accession>
<dbReference type="EMBL" id="BK015846">
    <property type="protein sequence ID" value="DAE27946.1"/>
    <property type="molecule type" value="Genomic_DNA"/>
</dbReference>
<sequence>MVWCKLRNIPCIHPEPDGLENCRYCEKYSFEKYLEYKK</sequence>
<evidence type="ECO:0000313" key="1">
    <source>
        <dbReference type="EMBL" id="DAE27946.1"/>
    </source>
</evidence>
<name>A0A8S5R9X0_9VIRU</name>
<organism evidence="1">
    <name type="scientific">virus sp. ctDYl1</name>
    <dbReference type="NCBI Taxonomy" id="2826795"/>
    <lineage>
        <taxon>Viruses</taxon>
    </lineage>
</organism>
<proteinExistence type="predicted"/>
<protein>
    <submittedName>
        <fullName evidence="1">Uncharacterized protein</fullName>
    </submittedName>
</protein>